<reference evidence="1" key="1">
    <citation type="submission" date="2006-10" db="EMBL/GenBank/DDBJ databases">
        <authorList>
            <person name="Amadeo P."/>
            <person name="Zhao Q."/>
            <person name="Wortman J."/>
            <person name="Fraser-Liggett C."/>
            <person name="Carlton J."/>
        </authorList>
    </citation>
    <scope>NUCLEOTIDE SEQUENCE</scope>
    <source>
        <strain evidence="1">G3</strain>
    </source>
</reference>
<dbReference type="Proteomes" id="UP000001542">
    <property type="component" value="Unassembled WGS sequence"/>
</dbReference>
<evidence type="ECO:0000313" key="2">
    <source>
        <dbReference type="Proteomes" id="UP000001542"/>
    </source>
</evidence>
<keyword evidence="2" id="KW-1185">Reference proteome</keyword>
<sequence>MGPTLVHNDEESMTIVRSISPDFYPALSVVARPPVLSSFIDKLVFN</sequence>
<proteinExistence type="predicted"/>
<protein>
    <submittedName>
        <fullName evidence="1">Uncharacterized protein</fullName>
    </submittedName>
</protein>
<reference evidence="1" key="2">
    <citation type="journal article" date="2007" name="Science">
        <title>Draft genome sequence of the sexually transmitted pathogen Trichomonas vaginalis.</title>
        <authorList>
            <person name="Carlton J.M."/>
            <person name="Hirt R.P."/>
            <person name="Silva J.C."/>
            <person name="Delcher A.L."/>
            <person name="Schatz M."/>
            <person name="Zhao Q."/>
            <person name="Wortman J.R."/>
            <person name="Bidwell S.L."/>
            <person name="Alsmark U.C.M."/>
            <person name="Besteiro S."/>
            <person name="Sicheritz-Ponten T."/>
            <person name="Noel C.J."/>
            <person name="Dacks J.B."/>
            <person name="Foster P.G."/>
            <person name="Simillion C."/>
            <person name="Van de Peer Y."/>
            <person name="Miranda-Saavedra D."/>
            <person name="Barton G.J."/>
            <person name="Westrop G.D."/>
            <person name="Mueller S."/>
            <person name="Dessi D."/>
            <person name="Fiori P.L."/>
            <person name="Ren Q."/>
            <person name="Paulsen I."/>
            <person name="Zhang H."/>
            <person name="Bastida-Corcuera F.D."/>
            <person name="Simoes-Barbosa A."/>
            <person name="Brown M.T."/>
            <person name="Hayes R.D."/>
            <person name="Mukherjee M."/>
            <person name="Okumura C.Y."/>
            <person name="Schneider R."/>
            <person name="Smith A.J."/>
            <person name="Vanacova S."/>
            <person name="Villalvazo M."/>
            <person name="Haas B.J."/>
            <person name="Pertea M."/>
            <person name="Feldblyum T.V."/>
            <person name="Utterback T.R."/>
            <person name="Shu C.L."/>
            <person name="Osoegawa K."/>
            <person name="de Jong P.J."/>
            <person name="Hrdy I."/>
            <person name="Horvathova L."/>
            <person name="Zubacova Z."/>
            <person name="Dolezal P."/>
            <person name="Malik S.B."/>
            <person name="Logsdon J.M. Jr."/>
            <person name="Henze K."/>
            <person name="Gupta A."/>
            <person name="Wang C.C."/>
            <person name="Dunne R.L."/>
            <person name="Upcroft J.A."/>
            <person name="Upcroft P."/>
            <person name="White O."/>
            <person name="Salzberg S.L."/>
            <person name="Tang P."/>
            <person name="Chiu C.-H."/>
            <person name="Lee Y.-S."/>
            <person name="Embley T.M."/>
            <person name="Coombs G.H."/>
            <person name="Mottram J.C."/>
            <person name="Tachezy J."/>
            <person name="Fraser-Liggett C.M."/>
            <person name="Johnson P.J."/>
        </authorList>
    </citation>
    <scope>NUCLEOTIDE SEQUENCE [LARGE SCALE GENOMIC DNA]</scope>
    <source>
        <strain evidence="1">G3</strain>
    </source>
</reference>
<accession>A2G667</accession>
<organism evidence="1 2">
    <name type="scientific">Trichomonas vaginalis (strain ATCC PRA-98 / G3)</name>
    <dbReference type="NCBI Taxonomy" id="412133"/>
    <lineage>
        <taxon>Eukaryota</taxon>
        <taxon>Metamonada</taxon>
        <taxon>Parabasalia</taxon>
        <taxon>Trichomonadida</taxon>
        <taxon>Trichomonadidae</taxon>
        <taxon>Trichomonas</taxon>
    </lineage>
</organism>
<dbReference type="RefSeq" id="XP_001300277.1">
    <property type="nucleotide sequence ID" value="XM_001300276.1"/>
</dbReference>
<name>A2G667_TRIV3</name>
<dbReference type="VEuPathDB" id="TrichDB:TVAGG3_0171460"/>
<dbReference type="AlphaFoldDB" id="A2G667"/>
<dbReference type="EMBL" id="DS114467">
    <property type="protein sequence ID" value="EAX87347.1"/>
    <property type="molecule type" value="Genomic_DNA"/>
</dbReference>
<evidence type="ECO:0000313" key="1">
    <source>
        <dbReference type="EMBL" id="EAX87347.1"/>
    </source>
</evidence>
<dbReference type="VEuPathDB" id="TrichDB:TVAG_431570"/>
<gene>
    <name evidence="1" type="ORF">TVAG_431570</name>
</gene>
<dbReference type="OrthoDB" id="10554161at2759"/>
<dbReference type="KEGG" id="tva:4744998"/>
<dbReference type="InParanoid" id="A2G667"/>